<dbReference type="VEuPathDB" id="FungiDB:CJJ07_005052"/>
<feature type="signal peptide" evidence="1">
    <location>
        <begin position="1"/>
        <end position="17"/>
    </location>
</feature>
<reference evidence="3" key="2">
    <citation type="submission" date="2017-11" db="EMBL/GenBank/DDBJ databases">
        <title>Candida auris genome assembly and annotation.</title>
        <authorList>
            <person name="Munoz J.F."/>
            <person name="Gade L.G."/>
            <person name="Chow N.A."/>
            <person name="Litvintseva A.P."/>
            <person name="Loparev V.N."/>
            <person name="Cuomo C.A."/>
        </authorList>
    </citation>
    <scope>NUCLEOTIDE SEQUENCE</scope>
    <source>
        <strain evidence="3">B8441</strain>
    </source>
</reference>
<comment type="caution">
    <text evidence="3">The sequence shown here is derived from an EMBL/GenBank/DDBJ whole genome shotgun (WGS) entry which is preliminary data.</text>
</comment>
<organism evidence="3">
    <name type="scientific">Candidozyma auris</name>
    <name type="common">Yeast</name>
    <name type="synonym">Candida auris</name>
    <dbReference type="NCBI Taxonomy" id="498019"/>
    <lineage>
        <taxon>Eukaryota</taxon>
        <taxon>Fungi</taxon>
        <taxon>Dikarya</taxon>
        <taxon>Ascomycota</taxon>
        <taxon>Saccharomycotina</taxon>
        <taxon>Pichiomycetes</taxon>
        <taxon>Metschnikowiaceae</taxon>
        <taxon>Candidozyma</taxon>
    </lineage>
</organism>
<reference evidence="3 4" key="1">
    <citation type="journal article" date="2017" name="Clin. Infect. Dis.">
        <title>Simultaneous emergence of multidrug-resistant Candida auris on 3 continents confirmed by whole-genome sequencing and epidemiological analyses.</title>
        <authorList>
            <person name="Lockhart S.R."/>
            <person name="Etienne K.A."/>
            <person name="Vallabhaneni S."/>
            <person name="Farooqi J."/>
            <person name="Chowdhary A."/>
            <person name="Govender N.P."/>
            <person name="Colombo A.L."/>
            <person name="Calvo B."/>
            <person name="Cuomo C.A."/>
            <person name="Desjardins C.A."/>
            <person name="Berkow E.L."/>
            <person name="Castanheira M."/>
            <person name="Magobo R.E."/>
            <person name="Jabeen K."/>
            <person name="Asghar R.J."/>
            <person name="Meis J.F."/>
            <person name="Jackson B."/>
            <person name="Chiller T."/>
            <person name="Litvintseva A.P."/>
        </authorList>
    </citation>
    <scope>NUCLEOTIDE SEQUENCE [LARGE SCALE GENOMIC DNA]</scope>
    <source>
        <strain evidence="3 4">B8441</strain>
    </source>
</reference>
<accession>A0A2H0ZVZ5</accession>
<evidence type="ECO:0000313" key="4">
    <source>
        <dbReference type="Proteomes" id="UP000230249"/>
    </source>
</evidence>
<dbReference type="VEuPathDB" id="FungiDB:B9J08_001949"/>
<dbReference type="EMBL" id="PEKT02000005">
    <property type="protein sequence ID" value="PIS54806.1"/>
    <property type="molecule type" value="Genomic_DNA"/>
</dbReference>
<protein>
    <submittedName>
        <fullName evidence="3">Uncharacterized protein</fullName>
    </submittedName>
</protein>
<evidence type="ECO:0000313" key="2">
    <source>
        <dbReference type="EMBL" id="KAK8439931.1"/>
    </source>
</evidence>
<proteinExistence type="predicted"/>
<gene>
    <name evidence="3" type="ORF">B9J08_001949</name>
    <name evidence="2" type="ORF">B9J08_03022</name>
</gene>
<reference evidence="2 4" key="3">
    <citation type="journal article" date="2018" name="Nat. Commun.">
        <title>Genomic insights into multidrug-resistance, mating and virulence in Candida auris and related emerging species.</title>
        <authorList>
            <person name="Munoz J.F."/>
            <person name="Gade L."/>
            <person name="Chow N.A."/>
            <person name="Loparev V.N."/>
            <person name="Juieng P."/>
            <person name="Berkow E.L."/>
            <person name="Farrer R.A."/>
            <person name="Litvintseva A.P."/>
            <person name="Cuomo C.A."/>
        </authorList>
    </citation>
    <scope>GENOME REANNOTATION</scope>
    <source>
        <strain evidence="2 4">B8441</strain>
    </source>
</reference>
<keyword evidence="1" id="KW-0732">Signal</keyword>
<dbReference type="Proteomes" id="UP000230249">
    <property type="component" value="Unassembled WGS sequence"/>
</dbReference>
<sequence>MRFTNFVTFAIAAVASASPVVTPQIEATNDLVVKSVIDTADVPNAIVERDEADDISHDLSKLVGDVVYDVEGIINLFGYNVTEIFNEVGLEPPADRHGEVIDGARLIIDVVKDLTPIALRFGINLLKLVTIIL</sequence>
<reference evidence="2" key="4">
    <citation type="submission" date="2024-03" db="EMBL/GenBank/DDBJ databases">
        <title>Improved genome assembly of Candida auris strain B8441 and annotation of B11205.</title>
        <authorList>
            <person name="Cauldron N.C."/>
            <person name="Shea T."/>
            <person name="Cuomo C.A."/>
        </authorList>
    </citation>
    <scope>NUCLEOTIDE SEQUENCE</scope>
    <source>
        <strain evidence="2">B8441</strain>
    </source>
</reference>
<dbReference type="VEuPathDB" id="FungiDB:CJJ09_003037"/>
<evidence type="ECO:0000313" key="3">
    <source>
        <dbReference type="EMBL" id="PIS54806.1"/>
    </source>
</evidence>
<evidence type="ECO:0000256" key="1">
    <source>
        <dbReference type="SAM" id="SignalP"/>
    </source>
</evidence>
<keyword evidence="4" id="KW-1185">Reference proteome</keyword>
<name>A0A2H0ZVZ5_CANAR</name>
<dbReference type="VEuPathDB" id="FungiDB:CJI96_0004258"/>
<feature type="chain" id="PRO_5044381239" evidence="1">
    <location>
        <begin position="18"/>
        <end position="133"/>
    </location>
</feature>
<dbReference type="EMBL" id="PEKT03000003">
    <property type="protein sequence ID" value="KAK8439931.1"/>
    <property type="molecule type" value="Genomic_DNA"/>
</dbReference>
<dbReference type="VEuPathDB" id="FungiDB:CJI97_002131"/>
<dbReference type="AlphaFoldDB" id="A0A2H0ZVZ5"/>
<dbReference type="VEuPathDB" id="FungiDB:QG37_08120"/>